<evidence type="ECO:0000313" key="8">
    <source>
        <dbReference type="Proteomes" id="UP000051861"/>
    </source>
</evidence>
<keyword evidence="3 6" id="KW-0812">Transmembrane</keyword>
<dbReference type="Gene3D" id="1.20.1440.20">
    <property type="entry name" value="LemA-like domain"/>
    <property type="match status" value="1"/>
</dbReference>
<evidence type="ECO:0008006" key="9">
    <source>
        <dbReference type="Google" id="ProtNLM"/>
    </source>
</evidence>
<protein>
    <recommendedName>
        <fullName evidence="9">LemA family protein</fullName>
    </recommendedName>
</protein>
<evidence type="ECO:0000256" key="6">
    <source>
        <dbReference type="SAM" id="Phobius"/>
    </source>
</evidence>
<sequence>MGAVSIVLLFLLIVLGVPILIAIFIYNRLVTLRNRSENAWHQIDVQLQKRADLVPNLVETVKGYAAHEKTVFEEVTKARSIYSQAGTVKEKADATNMLTSALKTLFAVVENYPELKANQNFLLLQEELSGIESKIAYARQFYNDVVMTFNNTQQVFPSNIIANIFSFKPREYFEIEETKREAPKVDFK</sequence>
<dbReference type="EMBL" id="LIZX01000072">
    <property type="protein sequence ID" value="KPJ66775.1"/>
    <property type="molecule type" value="Genomic_DNA"/>
</dbReference>
<proteinExistence type="inferred from homology"/>
<dbReference type="AlphaFoldDB" id="A0A0S7XWG8"/>
<dbReference type="InterPro" id="IPR007156">
    <property type="entry name" value="MamQ_LemA"/>
</dbReference>
<evidence type="ECO:0000256" key="1">
    <source>
        <dbReference type="ARBA" id="ARBA00004167"/>
    </source>
</evidence>
<evidence type="ECO:0000256" key="2">
    <source>
        <dbReference type="ARBA" id="ARBA00008854"/>
    </source>
</evidence>
<evidence type="ECO:0000256" key="5">
    <source>
        <dbReference type="ARBA" id="ARBA00023136"/>
    </source>
</evidence>
<comment type="similarity">
    <text evidence="2">Belongs to the LemA family.</text>
</comment>
<keyword evidence="5 6" id="KW-0472">Membrane</keyword>
<feature type="transmembrane region" description="Helical" evidence="6">
    <location>
        <begin position="6"/>
        <end position="26"/>
    </location>
</feature>
<name>A0A0S7XWG8_UNCSA</name>
<evidence type="ECO:0000313" key="7">
    <source>
        <dbReference type="EMBL" id="KPJ66775.1"/>
    </source>
</evidence>
<dbReference type="Pfam" id="PF04011">
    <property type="entry name" value="LemA"/>
    <property type="match status" value="1"/>
</dbReference>
<dbReference type="GO" id="GO:0016020">
    <property type="term" value="C:membrane"/>
    <property type="evidence" value="ECO:0007669"/>
    <property type="project" value="UniProtKB-SubCell"/>
</dbReference>
<evidence type="ECO:0000256" key="3">
    <source>
        <dbReference type="ARBA" id="ARBA00022692"/>
    </source>
</evidence>
<dbReference type="PANTHER" id="PTHR34478:SF2">
    <property type="entry name" value="MEMBRANE PROTEIN"/>
    <property type="match status" value="1"/>
</dbReference>
<dbReference type="SUPFAM" id="SSF140478">
    <property type="entry name" value="LemA-like"/>
    <property type="match status" value="1"/>
</dbReference>
<dbReference type="InterPro" id="IPR023353">
    <property type="entry name" value="LemA-like_dom_sf"/>
</dbReference>
<comment type="subcellular location">
    <subcellularLocation>
        <location evidence="1">Membrane</location>
        <topology evidence="1">Single-pass membrane protein</topology>
    </subcellularLocation>
</comment>
<comment type="caution">
    <text evidence="7">The sequence shown here is derived from an EMBL/GenBank/DDBJ whole genome shotgun (WGS) entry which is preliminary data.</text>
</comment>
<evidence type="ECO:0000256" key="4">
    <source>
        <dbReference type="ARBA" id="ARBA00022989"/>
    </source>
</evidence>
<keyword evidence="4 6" id="KW-1133">Transmembrane helix</keyword>
<organism evidence="7 8">
    <name type="scientific">candidate division WOR-1 bacterium DG_54_3</name>
    <dbReference type="NCBI Taxonomy" id="1703775"/>
    <lineage>
        <taxon>Bacteria</taxon>
        <taxon>Bacillati</taxon>
        <taxon>Saganbacteria</taxon>
    </lineage>
</organism>
<dbReference type="Proteomes" id="UP000051861">
    <property type="component" value="Unassembled WGS sequence"/>
</dbReference>
<dbReference type="PATRIC" id="fig|1703775.3.peg.3099"/>
<accession>A0A0S7XWG8</accession>
<dbReference type="PANTHER" id="PTHR34478">
    <property type="entry name" value="PROTEIN LEMA"/>
    <property type="match status" value="1"/>
</dbReference>
<reference evidence="7 8" key="1">
    <citation type="journal article" date="2015" name="Microbiome">
        <title>Genomic resolution of linkages in carbon, nitrogen, and sulfur cycling among widespread estuary sediment bacteria.</title>
        <authorList>
            <person name="Baker B.J."/>
            <person name="Lazar C.S."/>
            <person name="Teske A.P."/>
            <person name="Dick G.J."/>
        </authorList>
    </citation>
    <scope>NUCLEOTIDE SEQUENCE [LARGE SCALE GENOMIC DNA]</scope>
    <source>
        <strain evidence="7">DG_54_3</strain>
    </source>
</reference>
<gene>
    <name evidence="7" type="ORF">AMJ44_07835</name>
</gene>